<evidence type="ECO:0000256" key="1">
    <source>
        <dbReference type="ARBA" id="ARBA00004123"/>
    </source>
</evidence>
<feature type="compositionally biased region" description="Basic and acidic residues" evidence="12">
    <location>
        <begin position="195"/>
        <end position="205"/>
    </location>
</feature>
<protein>
    <recommendedName>
        <fullName evidence="13">PBZ-type domain-containing protein</fullName>
    </recommendedName>
</protein>
<dbReference type="Gene3D" id="3.30.870.10">
    <property type="entry name" value="Endonuclease Chain A"/>
    <property type="match status" value="4"/>
</dbReference>
<evidence type="ECO:0000256" key="8">
    <source>
        <dbReference type="ARBA" id="ARBA00023242"/>
    </source>
</evidence>
<keyword evidence="7" id="KW-0234">DNA repair</keyword>
<feature type="compositionally biased region" description="Low complexity" evidence="12">
    <location>
        <begin position="109"/>
        <end position="119"/>
    </location>
</feature>
<sequence length="535" mass="60393">MEDSDVNIAKSVRSEHSKKHLPKNDHKPPVKTHVISDSEPDSPRKMHEISDSDSVELCDDDYGHISNDNLSTSLKRKRVDTSASDSDDTISNSPITHVISDSSDDGEPSSQSLLAQSKKSLSRAHTISESDSDVECINPTSRRKLSKCIPGSSKVKKKNQSWNLEASASHQEQDISNSSDSTVDLQCSDSSNLNKDSHGNDEPHGRPLCKFGSKCYRKNPSHYEEYSHPEILSPSFGTLKKSIQFNYLIDIRWLVGQYPRLFSKMMILLYEEGLRVIIHTANLVQGDWHQKTQGAHSLEEWVKIIDQHDLSTAKVFLVGSIPGRHLGQNKSNFGHLKLKKILETCGPTKLHVQNWPLIGQFSSIGTLGANKDTWMCSEWLESLTATRGGSTTLVKNKTKLHLWKSEICGRSQASPHIKSYLRISPDWQNIAWFLITSANLSKAAWGALEKNGSQLMIRSYELGVLFLPEQFSQSRSFYRQRRYDETTSCLDKDQLPLCLPYDVPPTPYTKKDRPWIWDIPYVDKPDSNGNKWCPS</sequence>
<feature type="site" description="Interaction with DNA" evidence="11">
    <location>
        <position position="441"/>
    </location>
</feature>
<reference evidence="14" key="1">
    <citation type="journal article" date="2023" name="Mol. Biol. Evol.">
        <title>Third-Generation Sequencing Reveals the Adaptive Role of the Epigenome in Three Deep-Sea Polychaetes.</title>
        <authorList>
            <person name="Perez M."/>
            <person name="Aroh O."/>
            <person name="Sun Y."/>
            <person name="Lan Y."/>
            <person name="Juniper S.K."/>
            <person name="Young C.R."/>
            <person name="Angers B."/>
            <person name="Qian P.Y."/>
        </authorList>
    </citation>
    <scope>NUCLEOTIDE SEQUENCE</scope>
    <source>
        <strain evidence="14">P08H-3</strain>
    </source>
</reference>
<evidence type="ECO:0000256" key="5">
    <source>
        <dbReference type="ARBA" id="ARBA00022801"/>
    </source>
</evidence>
<dbReference type="GO" id="GO:0006281">
    <property type="term" value="P:DNA repair"/>
    <property type="evidence" value="ECO:0007669"/>
    <property type="project" value="UniProtKB-KW"/>
</dbReference>
<comment type="similarity">
    <text evidence="2">Belongs to the tyrosyl-DNA phosphodiesterase family.</text>
</comment>
<keyword evidence="15" id="KW-1185">Reference proteome</keyword>
<name>A0AAD9N2W6_9ANNE</name>
<feature type="binding site" evidence="10">
    <location>
        <position position="418"/>
    </location>
    <ligand>
        <name>substrate</name>
    </ligand>
</feature>
<evidence type="ECO:0000256" key="11">
    <source>
        <dbReference type="PIRSR" id="PIRSR610347-3"/>
    </source>
</evidence>
<feature type="region of interest" description="Disordered" evidence="12">
    <location>
        <begin position="1"/>
        <end position="135"/>
    </location>
</feature>
<evidence type="ECO:0000256" key="9">
    <source>
        <dbReference type="PIRSR" id="PIRSR610347-1"/>
    </source>
</evidence>
<feature type="compositionally biased region" description="Polar residues" evidence="12">
    <location>
        <begin position="160"/>
        <end position="194"/>
    </location>
</feature>
<dbReference type="AlphaFoldDB" id="A0AAD9N2W6"/>
<gene>
    <name evidence="14" type="ORF">LSH36_334g03046</name>
</gene>
<dbReference type="GO" id="GO:0005634">
    <property type="term" value="C:nucleus"/>
    <property type="evidence" value="ECO:0007669"/>
    <property type="project" value="UniProtKB-SubCell"/>
</dbReference>
<keyword evidence="4" id="KW-0227">DNA damage</keyword>
<evidence type="ECO:0000256" key="6">
    <source>
        <dbReference type="ARBA" id="ARBA00022839"/>
    </source>
</evidence>
<dbReference type="Pfam" id="PF06087">
    <property type="entry name" value="Tyr-DNA_phospho"/>
    <property type="match status" value="3"/>
</dbReference>
<feature type="binding site" evidence="10">
    <location>
        <position position="264"/>
    </location>
    <ligand>
        <name>substrate</name>
    </ligand>
</feature>
<dbReference type="Proteomes" id="UP001208570">
    <property type="component" value="Unassembled WGS sequence"/>
</dbReference>
<keyword evidence="5" id="KW-0378">Hydrolase</keyword>
<evidence type="ECO:0000256" key="4">
    <source>
        <dbReference type="ARBA" id="ARBA00022763"/>
    </source>
</evidence>
<dbReference type="GO" id="GO:0004527">
    <property type="term" value="F:exonuclease activity"/>
    <property type="evidence" value="ECO:0007669"/>
    <property type="project" value="UniProtKB-KW"/>
</dbReference>
<feature type="active site" description="Proton donor/acceptor" evidence="9">
    <location>
        <position position="416"/>
    </location>
</feature>
<evidence type="ECO:0000259" key="13">
    <source>
        <dbReference type="Pfam" id="PF10283"/>
    </source>
</evidence>
<proteinExistence type="inferred from homology"/>
<evidence type="ECO:0000256" key="10">
    <source>
        <dbReference type="PIRSR" id="PIRSR610347-2"/>
    </source>
</evidence>
<feature type="compositionally biased region" description="Basic and acidic residues" evidence="12">
    <location>
        <begin position="41"/>
        <end position="50"/>
    </location>
</feature>
<feature type="domain" description="PBZ-type" evidence="13">
    <location>
        <begin position="206"/>
        <end position="230"/>
    </location>
</feature>
<dbReference type="GO" id="GO:0017005">
    <property type="term" value="F:3'-tyrosyl-DNA phosphodiesterase activity"/>
    <property type="evidence" value="ECO:0007669"/>
    <property type="project" value="TreeGrafter"/>
</dbReference>
<dbReference type="SUPFAM" id="SSF56024">
    <property type="entry name" value="Phospholipase D/nuclease"/>
    <property type="match status" value="2"/>
</dbReference>
<organism evidence="14 15">
    <name type="scientific">Paralvinella palmiformis</name>
    <dbReference type="NCBI Taxonomy" id="53620"/>
    <lineage>
        <taxon>Eukaryota</taxon>
        <taxon>Metazoa</taxon>
        <taxon>Spiralia</taxon>
        <taxon>Lophotrochozoa</taxon>
        <taxon>Annelida</taxon>
        <taxon>Polychaeta</taxon>
        <taxon>Sedentaria</taxon>
        <taxon>Canalipalpata</taxon>
        <taxon>Terebellida</taxon>
        <taxon>Terebelliformia</taxon>
        <taxon>Alvinellidae</taxon>
        <taxon>Paralvinella</taxon>
    </lineage>
</organism>
<evidence type="ECO:0000256" key="12">
    <source>
        <dbReference type="SAM" id="MobiDB-lite"/>
    </source>
</evidence>
<keyword evidence="8" id="KW-0539">Nucleus</keyword>
<dbReference type="GO" id="GO:0003697">
    <property type="term" value="F:single-stranded DNA binding"/>
    <property type="evidence" value="ECO:0007669"/>
    <property type="project" value="TreeGrafter"/>
</dbReference>
<feature type="region of interest" description="Disordered" evidence="12">
    <location>
        <begin position="159"/>
        <end position="205"/>
    </location>
</feature>
<keyword evidence="6" id="KW-0269">Exonuclease</keyword>
<comment type="subcellular location">
    <subcellularLocation>
        <location evidence="1">Nucleus</location>
    </subcellularLocation>
</comment>
<dbReference type="InterPro" id="IPR010347">
    <property type="entry name" value="Tdp1"/>
</dbReference>
<evidence type="ECO:0000313" key="15">
    <source>
        <dbReference type="Proteomes" id="UP001208570"/>
    </source>
</evidence>
<accession>A0AAD9N2W6</accession>
<evidence type="ECO:0000256" key="2">
    <source>
        <dbReference type="ARBA" id="ARBA00010205"/>
    </source>
</evidence>
<evidence type="ECO:0000313" key="14">
    <source>
        <dbReference type="EMBL" id="KAK2152244.1"/>
    </source>
</evidence>
<feature type="compositionally biased region" description="Acidic residues" evidence="12">
    <location>
        <begin position="51"/>
        <end position="60"/>
    </location>
</feature>
<evidence type="ECO:0000256" key="3">
    <source>
        <dbReference type="ARBA" id="ARBA00022722"/>
    </source>
</evidence>
<dbReference type="Pfam" id="PF10283">
    <property type="entry name" value="zf-CCHH"/>
    <property type="match status" value="1"/>
</dbReference>
<dbReference type="InterPro" id="IPR019406">
    <property type="entry name" value="APLF_PBZ"/>
</dbReference>
<comment type="caution">
    <text evidence="14">The sequence shown here is derived from an EMBL/GenBank/DDBJ whole genome shotgun (WGS) entry which is preliminary data.</text>
</comment>
<dbReference type="GO" id="GO:0003690">
    <property type="term" value="F:double-stranded DNA binding"/>
    <property type="evidence" value="ECO:0007669"/>
    <property type="project" value="TreeGrafter"/>
</dbReference>
<feature type="compositionally biased region" description="Low complexity" evidence="12">
    <location>
        <begin position="81"/>
        <end position="93"/>
    </location>
</feature>
<dbReference type="PANTHER" id="PTHR12415">
    <property type="entry name" value="TYROSYL-DNA PHOSPHODIESTERASE 1"/>
    <property type="match status" value="1"/>
</dbReference>
<dbReference type="EMBL" id="JAODUP010000335">
    <property type="protein sequence ID" value="KAK2152244.1"/>
    <property type="molecule type" value="Genomic_DNA"/>
</dbReference>
<dbReference type="PANTHER" id="PTHR12415:SF0">
    <property type="entry name" value="TYROSYL-DNA PHOSPHODIESTERASE 1"/>
    <property type="match status" value="1"/>
</dbReference>
<evidence type="ECO:0000256" key="7">
    <source>
        <dbReference type="ARBA" id="ARBA00023204"/>
    </source>
</evidence>
<keyword evidence="3" id="KW-0540">Nuclease</keyword>